<proteinExistence type="predicted"/>
<evidence type="ECO:0000313" key="2">
    <source>
        <dbReference type="Proteomes" id="UP000481153"/>
    </source>
</evidence>
<dbReference type="Proteomes" id="UP000481153">
    <property type="component" value="Unassembled WGS sequence"/>
</dbReference>
<organism evidence="1 2">
    <name type="scientific">Aphanomyces euteiches</name>
    <dbReference type="NCBI Taxonomy" id="100861"/>
    <lineage>
        <taxon>Eukaryota</taxon>
        <taxon>Sar</taxon>
        <taxon>Stramenopiles</taxon>
        <taxon>Oomycota</taxon>
        <taxon>Saprolegniomycetes</taxon>
        <taxon>Saprolegniales</taxon>
        <taxon>Verrucalvaceae</taxon>
        <taxon>Aphanomyces</taxon>
    </lineage>
</organism>
<reference evidence="1 2" key="1">
    <citation type="submission" date="2019-07" db="EMBL/GenBank/DDBJ databases">
        <title>Genomics analysis of Aphanomyces spp. identifies a new class of oomycete effector associated with host adaptation.</title>
        <authorList>
            <person name="Gaulin E."/>
        </authorList>
    </citation>
    <scope>NUCLEOTIDE SEQUENCE [LARGE SCALE GENOMIC DNA]</scope>
    <source>
        <strain evidence="1 2">ATCC 201684</strain>
    </source>
</reference>
<dbReference type="VEuPathDB" id="FungiDB:AeMF1_001907"/>
<name>A0A6G0WZF5_9STRA</name>
<comment type="caution">
    <text evidence="1">The sequence shown here is derived from an EMBL/GenBank/DDBJ whole genome shotgun (WGS) entry which is preliminary data.</text>
</comment>
<dbReference type="EMBL" id="VJMJ01000128">
    <property type="protein sequence ID" value="KAF0732907.1"/>
    <property type="molecule type" value="Genomic_DNA"/>
</dbReference>
<accession>A0A6G0WZF5</accession>
<protein>
    <submittedName>
        <fullName evidence="1">Uncharacterized protein</fullName>
    </submittedName>
</protein>
<evidence type="ECO:0000313" key="1">
    <source>
        <dbReference type="EMBL" id="KAF0732907.1"/>
    </source>
</evidence>
<gene>
    <name evidence="1" type="ORF">Ae201684_010229</name>
</gene>
<sequence>MHQSPSKPSLKRKRVQKHVRFSTVTELTFRVGVGACVVPSDSMPGVGLAGSPIEQSVKSVRPDGPGCVMTYTSQDRLYLLQRSGLNPTDLANECLELKRIQISRQSHAREHIELKRQQEQLAKATRSQMDLNRLLW</sequence>
<dbReference type="AlphaFoldDB" id="A0A6G0WZF5"/>
<keyword evidence="2" id="KW-1185">Reference proteome</keyword>